<comment type="subcellular location">
    <subcellularLocation>
        <location evidence="1">Cytoplasm</location>
    </subcellularLocation>
</comment>
<evidence type="ECO:0000256" key="2">
    <source>
        <dbReference type="ARBA" id="ARBA00022679"/>
    </source>
</evidence>
<evidence type="ECO:0000256" key="1">
    <source>
        <dbReference type="ARBA" id="ARBA00004496"/>
    </source>
</evidence>
<reference evidence="7" key="1">
    <citation type="submission" date="2023-03" db="EMBL/GenBank/DDBJ databases">
        <authorList>
            <person name="Steffen K."/>
            <person name="Cardenas P."/>
        </authorList>
    </citation>
    <scope>NUCLEOTIDE SEQUENCE</scope>
</reference>
<feature type="region of interest" description="Disordered" evidence="6">
    <location>
        <begin position="213"/>
        <end position="244"/>
    </location>
</feature>
<evidence type="ECO:0000313" key="7">
    <source>
        <dbReference type="EMBL" id="CAI8025196.1"/>
    </source>
</evidence>
<dbReference type="Pfam" id="PF03309">
    <property type="entry name" value="Pan_kinase"/>
    <property type="match status" value="1"/>
</dbReference>
<accession>A0AA35WQ92</accession>
<evidence type="ECO:0000256" key="4">
    <source>
        <dbReference type="ARBA" id="ARBA00022777"/>
    </source>
</evidence>
<keyword evidence="5" id="KW-0067">ATP-binding</keyword>
<name>A0AA35WQ92_GEOBA</name>
<evidence type="ECO:0000256" key="6">
    <source>
        <dbReference type="SAM" id="MobiDB-lite"/>
    </source>
</evidence>
<comment type="caution">
    <text evidence="7">The sequence shown here is derived from an EMBL/GenBank/DDBJ whole genome shotgun (WGS) entry which is preliminary data.</text>
</comment>
<protein>
    <submittedName>
        <fullName evidence="7">Type III pantothenate kinase</fullName>
    </submittedName>
</protein>
<dbReference type="AlphaFoldDB" id="A0AA35WQ92"/>
<evidence type="ECO:0000256" key="3">
    <source>
        <dbReference type="ARBA" id="ARBA00022741"/>
    </source>
</evidence>
<dbReference type="GO" id="GO:0005524">
    <property type="term" value="F:ATP binding"/>
    <property type="evidence" value="ECO:0007669"/>
    <property type="project" value="UniProtKB-KW"/>
</dbReference>
<dbReference type="InterPro" id="IPR004619">
    <property type="entry name" value="Type_III_PanK"/>
</dbReference>
<sequence length="244" mass="25052">GDHAASATDSRRAGGRIRDTAEEPAGVPHQGIATTDITDSVYMLRWCRADGMFARTCAATVLRGDPLLVTSQIDLGMPVRYDNPRDVGADRIVDARCGGGALRGGHDRGGLWHGDGVRRGVRTGVPGRGHRAGDQPVGGRAVLQHVAVAAGGAGGAAEAGAEHDDVVAVGDRAGDAGLVEAMVGRFKAEIGEDARVVGTGGLVTVISDHVPRVRRHQPGTDAGRAGHHLPEERGGSPAPAHRPA</sequence>
<keyword evidence="2" id="KW-0808">Transferase</keyword>
<dbReference type="GO" id="GO:0004594">
    <property type="term" value="F:pantothenate kinase activity"/>
    <property type="evidence" value="ECO:0007669"/>
    <property type="project" value="InterPro"/>
</dbReference>
<feature type="non-terminal residue" evidence="7">
    <location>
        <position position="1"/>
    </location>
</feature>
<gene>
    <name evidence="7" type="ORF">GBAR_LOCUS14578</name>
</gene>
<feature type="compositionally biased region" description="Basic and acidic residues" evidence="6">
    <location>
        <begin position="1"/>
        <end position="21"/>
    </location>
</feature>
<organism evidence="7 8">
    <name type="scientific">Geodia barretti</name>
    <name type="common">Barrett's horny sponge</name>
    <dbReference type="NCBI Taxonomy" id="519541"/>
    <lineage>
        <taxon>Eukaryota</taxon>
        <taxon>Metazoa</taxon>
        <taxon>Porifera</taxon>
        <taxon>Demospongiae</taxon>
        <taxon>Heteroscleromorpha</taxon>
        <taxon>Tetractinellida</taxon>
        <taxon>Astrophorina</taxon>
        <taxon>Geodiidae</taxon>
        <taxon>Geodia</taxon>
    </lineage>
</organism>
<dbReference type="EMBL" id="CASHTH010002129">
    <property type="protein sequence ID" value="CAI8025196.1"/>
    <property type="molecule type" value="Genomic_DNA"/>
</dbReference>
<evidence type="ECO:0000313" key="8">
    <source>
        <dbReference type="Proteomes" id="UP001174909"/>
    </source>
</evidence>
<feature type="region of interest" description="Disordered" evidence="6">
    <location>
        <begin position="1"/>
        <end position="31"/>
    </location>
</feature>
<proteinExistence type="predicted"/>
<dbReference type="GO" id="GO:0005737">
    <property type="term" value="C:cytoplasm"/>
    <property type="evidence" value="ECO:0007669"/>
    <property type="project" value="UniProtKB-SubCell"/>
</dbReference>
<evidence type="ECO:0000256" key="5">
    <source>
        <dbReference type="ARBA" id="ARBA00022840"/>
    </source>
</evidence>
<keyword evidence="8" id="KW-1185">Reference proteome</keyword>
<dbReference type="Proteomes" id="UP001174909">
    <property type="component" value="Unassembled WGS sequence"/>
</dbReference>
<keyword evidence="3" id="KW-0547">Nucleotide-binding</keyword>
<keyword evidence="4 7" id="KW-0418">Kinase</keyword>
<dbReference type="Gene3D" id="3.30.420.40">
    <property type="match status" value="1"/>
</dbReference>